<dbReference type="InterPro" id="IPR006311">
    <property type="entry name" value="TAT_signal"/>
</dbReference>
<keyword evidence="2" id="KW-0812">Transmembrane</keyword>
<accession>A0A7U3USB5</accession>
<reference evidence="4 5" key="2">
    <citation type="journal article" date="2011" name="J. Antibiot.">
        <title>Furaquinocins I and J: novel polyketide isoprenoid hybrid compounds from Streptomyces reveromyceticus SN-593.</title>
        <authorList>
            <person name="Panthee S."/>
            <person name="Takahashi S."/>
            <person name="Takagi H."/>
            <person name="Nogawa T."/>
            <person name="Oowada E."/>
            <person name="Uramoto M."/>
            <person name="Osada H."/>
        </authorList>
    </citation>
    <scope>NUCLEOTIDE SEQUENCE [LARGE SCALE GENOMIC DNA]</scope>
    <source>
        <strain evidence="4 5">SN-593</strain>
    </source>
</reference>
<feature type="signal peptide" evidence="3">
    <location>
        <begin position="1"/>
        <end position="33"/>
    </location>
</feature>
<evidence type="ECO:0000256" key="2">
    <source>
        <dbReference type="SAM" id="Phobius"/>
    </source>
</evidence>
<organism evidence="4 5">
    <name type="scientific">Actinacidiphila reveromycinica</name>
    <dbReference type="NCBI Taxonomy" id="659352"/>
    <lineage>
        <taxon>Bacteria</taxon>
        <taxon>Bacillati</taxon>
        <taxon>Actinomycetota</taxon>
        <taxon>Actinomycetes</taxon>
        <taxon>Kitasatosporales</taxon>
        <taxon>Streptomycetaceae</taxon>
        <taxon>Actinacidiphila</taxon>
    </lineage>
</organism>
<evidence type="ECO:0000313" key="4">
    <source>
        <dbReference type="EMBL" id="BBA97711.1"/>
    </source>
</evidence>
<dbReference type="NCBIfam" id="NF041528">
    <property type="entry name" value="strep_LAETG"/>
    <property type="match status" value="1"/>
</dbReference>
<feature type="transmembrane region" description="Helical" evidence="2">
    <location>
        <begin position="202"/>
        <end position="222"/>
    </location>
</feature>
<feature type="region of interest" description="Disordered" evidence="1">
    <location>
        <begin position="124"/>
        <end position="196"/>
    </location>
</feature>
<reference evidence="4 5" key="3">
    <citation type="journal article" date="2011" name="Nat. Chem. Biol.">
        <title>Reveromycin A biosynthesis uses RevG and RevJ for stereospecific spiroacetal formation.</title>
        <authorList>
            <person name="Takahashi S."/>
            <person name="Toyoda A."/>
            <person name="Sekiyama Y."/>
            <person name="Takagi H."/>
            <person name="Nogawa T."/>
            <person name="Uramoto M."/>
            <person name="Suzuki R."/>
            <person name="Koshino H."/>
            <person name="Kumano T."/>
            <person name="Panthee S."/>
            <person name="Dairi T."/>
            <person name="Ishikawa J."/>
            <person name="Ikeda H."/>
            <person name="Sakaki Y."/>
            <person name="Osada H."/>
        </authorList>
    </citation>
    <scope>NUCLEOTIDE SEQUENCE [LARGE SCALE GENOMIC DNA]</scope>
    <source>
        <strain evidence="4 5">SN-593</strain>
    </source>
</reference>
<feature type="chain" id="PRO_5032438785" evidence="3">
    <location>
        <begin position="34"/>
        <end position="231"/>
    </location>
</feature>
<dbReference type="PROSITE" id="PS51257">
    <property type="entry name" value="PROKAR_LIPOPROTEIN"/>
    <property type="match status" value="1"/>
</dbReference>
<keyword evidence="2" id="KW-0472">Membrane</keyword>
<gene>
    <name evidence="4" type="ORF">RVR_3590</name>
</gene>
<keyword evidence="3" id="KW-0732">Signal</keyword>
<feature type="compositionally biased region" description="Low complexity" evidence="1">
    <location>
        <begin position="142"/>
        <end position="189"/>
    </location>
</feature>
<name>A0A7U3USB5_9ACTN</name>
<evidence type="ECO:0000256" key="3">
    <source>
        <dbReference type="SAM" id="SignalP"/>
    </source>
</evidence>
<keyword evidence="5" id="KW-1185">Reference proteome</keyword>
<sequence length="231" mass="22705">MSISRRTSLTVRTVGVASAAAALALGVAGTASACNIKDFSFTGSVTCDQPSGTGVITVHDTDGTRPVTITVKDDSGKQLATQQYTGRSGDFTISVPWSAGAHYQVLASVQRYFDNQSVGNGVTLPNTDCGASTTPTSPPASPTDSPTPSDSPTTSPTTSPSAGVPSASPSAVASTSAAAVADTSSPSPSGNLAETGGGSNTGMIAGIAGALVVVGGGAVFGLRRRTASARH</sequence>
<dbReference type="PROSITE" id="PS51318">
    <property type="entry name" value="TAT"/>
    <property type="match status" value="1"/>
</dbReference>
<protein>
    <submittedName>
        <fullName evidence="4">Uncharacterized protein</fullName>
    </submittedName>
</protein>
<reference evidence="4 5" key="4">
    <citation type="journal article" date="2020" name="Sci. Rep.">
        <title>beta-carboline chemical signals induce reveromycin production through a LuxR family regulator in Streptomyces sp. SN-593.</title>
        <authorList>
            <person name="Panthee S."/>
            <person name="Kito N."/>
            <person name="Hayashi T."/>
            <person name="Shimizu T."/>
            <person name="Ishikawa J."/>
            <person name="Hamamoto H."/>
            <person name="Osada H."/>
            <person name="Takahashi S."/>
        </authorList>
    </citation>
    <scope>NUCLEOTIDE SEQUENCE [LARGE SCALE GENOMIC DNA]</scope>
    <source>
        <strain evidence="4 5">SN-593</strain>
    </source>
</reference>
<reference evidence="4 5" key="1">
    <citation type="journal article" date="2010" name="J. Bacteriol.">
        <title>Biochemical characterization of a novel indole prenyltransferase from Streptomyces sp. SN-593.</title>
        <authorList>
            <person name="Takahashi S."/>
            <person name="Takagi H."/>
            <person name="Toyoda A."/>
            <person name="Uramoto M."/>
            <person name="Nogawa T."/>
            <person name="Ueki M."/>
            <person name="Sakaki Y."/>
            <person name="Osada H."/>
        </authorList>
    </citation>
    <scope>NUCLEOTIDE SEQUENCE [LARGE SCALE GENOMIC DNA]</scope>
    <source>
        <strain evidence="4 5">SN-593</strain>
    </source>
</reference>
<evidence type="ECO:0000313" key="5">
    <source>
        <dbReference type="Proteomes" id="UP000595703"/>
    </source>
</evidence>
<dbReference type="KEGG" id="arev:RVR_3590"/>
<dbReference type="AlphaFoldDB" id="A0A7U3USB5"/>
<dbReference type="EMBL" id="AP018365">
    <property type="protein sequence ID" value="BBA97711.1"/>
    <property type="molecule type" value="Genomic_DNA"/>
</dbReference>
<dbReference type="Proteomes" id="UP000595703">
    <property type="component" value="Chromosome"/>
</dbReference>
<keyword evidence="2" id="KW-1133">Transmembrane helix</keyword>
<proteinExistence type="predicted"/>
<evidence type="ECO:0000256" key="1">
    <source>
        <dbReference type="SAM" id="MobiDB-lite"/>
    </source>
</evidence>